<dbReference type="InterPro" id="IPR052931">
    <property type="entry name" value="Prophage_regulatory_activator"/>
</dbReference>
<dbReference type="RefSeq" id="WP_092691822.1">
    <property type="nucleotide sequence ID" value="NZ_FNPK01000021.1"/>
</dbReference>
<dbReference type="Pfam" id="PF05930">
    <property type="entry name" value="Phage_AlpA"/>
    <property type="match status" value="1"/>
</dbReference>
<name>A0A1H3LWP4_9GAMM</name>
<dbReference type="Proteomes" id="UP000199035">
    <property type="component" value="Unassembled WGS sequence"/>
</dbReference>
<evidence type="ECO:0000313" key="1">
    <source>
        <dbReference type="EMBL" id="SDY68753.1"/>
    </source>
</evidence>
<dbReference type="AlphaFoldDB" id="A0A1H3LWP4"/>
<accession>A0A1H3LWP4</accession>
<evidence type="ECO:0000313" key="2">
    <source>
        <dbReference type="Proteomes" id="UP000199035"/>
    </source>
</evidence>
<dbReference type="Gene3D" id="1.10.238.160">
    <property type="match status" value="1"/>
</dbReference>
<dbReference type="PANTHER" id="PTHR36154:SF1">
    <property type="entry name" value="DNA-BINDING TRANSCRIPTIONAL ACTIVATOR ALPA"/>
    <property type="match status" value="1"/>
</dbReference>
<dbReference type="STRING" id="595670.SAMN05421643_12121"/>
<gene>
    <name evidence="1" type="ORF">SAMN05421643_12121</name>
</gene>
<sequence>MLLSKKQQIGNVRLIRRKEVQDKTGLGASSIYAMMAQGKFPKAVNISKRRVAWIESDIDFWIAECIAHNKQAVKRYGKKVSHNIDEIVDSLQLKLF</sequence>
<dbReference type="InterPro" id="IPR010260">
    <property type="entry name" value="AlpA"/>
</dbReference>
<reference evidence="2" key="1">
    <citation type="submission" date="2016-10" db="EMBL/GenBank/DDBJ databases">
        <authorList>
            <person name="Varghese N."/>
            <person name="Submissions S."/>
        </authorList>
    </citation>
    <scope>NUCLEOTIDE SEQUENCE [LARGE SCALE GENOMIC DNA]</scope>
    <source>
        <strain evidence="2">ANC 5109</strain>
    </source>
</reference>
<keyword evidence="1" id="KW-0238">DNA-binding</keyword>
<organism evidence="1 2">
    <name type="scientific">Acinetobacter kyonggiensis</name>
    <dbReference type="NCBI Taxonomy" id="595670"/>
    <lineage>
        <taxon>Bacteria</taxon>
        <taxon>Pseudomonadati</taxon>
        <taxon>Pseudomonadota</taxon>
        <taxon>Gammaproteobacteria</taxon>
        <taxon>Moraxellales</taxon>
        <taxon>Moraxellaceae</taxon>
        <taxon>Acinetobacter</taxon>
    </lineage>
</organism>
<proteinExistence type="predicted"/>
<dbReference type="EMBL" id="FNPK01000021">
    <property type="protein sequence ID" value="SDY68753.1"/>
    <property type="molecule type" value="Genomic_DNA"/>
</dbReference>
<keyword evidence="2" id="KW-1185">Reference proteome</keyword>
<dbReference type="GO" id="GO:0003677">
    <property type="term" value="F:DNA binding"/>
    <property type="evidence" value="ECO:0007669"/>
    <property type="project" value="UniProtKB-KW"/>
</dbReference>
<dbReference type="PANTHER" id="PTHR36154">
    <property type="entry name" value="DNA-BINDING TRANSCRIPTIONAL ACTIVATOR ALPA"/>
    <property type="match status" value="1"/>
</dbReference>
<protein>
    <submittedName>
        <fullName evidence="1">Predicted DNA-binding transcriptional regulator AlpA</fullName>
    </submittedName>
</protein>